<feature type="compositionally biased region" description="Basic and acidic residues" evidence="1">
    <location>
        <begin position="206"/>
        <end position="218"/>
    </location>
</feature>
<dbReference type="AlphaFoldDB" id="A0A9P8EKS1"/>
<dbReference type="Proteomes" id="UP000779574">
    <property type="component" value="Unassembled WGS sequence"/>
</dbReference>
<organism evidence="2 3">
    <name type="scientific">Aureobasidium melanogenum</name>
    <name type="common">Aureobasidium pullulans var. melanogenum</name>
    <dbReference type="NCBI Taxonomy" id="46634"/>
    <lineage>
        <taxon>Eukaryota</taxon>
        <taxon>Fungi</taxon>
        <taxon>Dikarya</taxon>
        <taxon>Ascomycota</taxon>
        <taxon>Pezizomycotina</taxon>
        <taxon>Dothideomycetes</taxon>
        <taxon>Dothideomycetidae</taxon>
        <taxon>Dothideales</taxon>
        <taxon>Saccotheciaceae</taxon>
        <taxon>Aureobasidium</taxon>
    </lineage>
</organism>
<comment type="caution">
    <text evidence="2">The sequence shown here is derived from an EMBL/GenBank/DDBJ whole genome shotgun (WGS) entry which is preliminary data.</text>
</comment>
<gene>
    <name evidence="2" type="ORF">KCU76_g5847</name>
</gene>
<dbReference type="EMBL" id="JAHFXF010000188">
    <property type="protein sequence ID" value="KAG9693609.1"/>
    <property type="molecule type" value="Genomic_DNA"/>
</dbReference>
<accession>A0A9P8EKS1</accession>
<sequence>MCLGGFAPWSMAFTMNSHDRTPSNGEGKHQLPSKPALVKNNSCLLSKPIKKVAFVPTLQEIHDSLSRKMSRASLSCLSDRATMGTGDLDYETASSCLENISILAEAGGSRCGSSINDVSPIRSVKRLTTSHVRNVSSTAVFGDETSTSTEKEPHLWASHKSGSHTASGLSYHARSLDLSATTQNSYFRHTSASNISMTHGSDPIDAPDRPSPADRVSDSEAVVDRLAWPFSHHNSYVQGYVNEPMPAGPNTRSTGCNDAHPLVPRPADASAQAIGPDRCAKQHECSIGVLSAFEEKFLSYEDKQAILEGGCHGLCVLQTTFVDDNSSTNRPSRVRSIKLSPPAGAPSDRSARFISSMPSDIMPNGRRGENSTPPRFSHRRVAAEYKRPRSPLACVEHPSRKPARHSGISLAQLCPLEQTDCLSPGNTVWDSNNEPIDASSLPRNQGLFNAWCRPKQQLKRQSKHDDLRQECESQNQLAEEVVETVEAKEDGEAVQGKEKGFVVREFSRRLRALWFPEFSRHLRALF</sequence>
<proteinExistence type="predicted"/>
<evidence type="ECO:0000256" key="1">
    <source>
        <dbReference type="SAM" id="MobiDB-lite"/>
    </source>
</evidence>
<feature type="region of interest" description="Disordered" evidence="1">
    <location>
        <begin position="193"/>
        <end position="218"/>
    </location>
</feature>
<feature type="non-terminal residue" evidence="2">
    <location>
        <position position="526"/>
    </location>
</feature>
<feature type="region of interest" description="Disordered" evidence="1">
    <location>
        <begin position="325"/>
        <end position="376"/>
    </location>
</feature>
<protein>
    <submittedName>
        <fullName evidence="2">Uncharacterized protein</fullName>
    </submittedName>
</protein>
<evidence type="ECO:0000313" key="2">
    <source>
        <dbReference type="EMBL" id="KAG9693609.1"/>
    </source>
</evidence>
<name>A0A9P8EKS1_AURME</name>
<reference evidence="2" key="2">
    <citation type="submission" date="2021-08" db="EMBL/GenBank/DDBJ databases">
        <authorList>
            <person name="Gostincar C."/>
            <person name="Sun X."/>
            <person name="Song Z."/>
            <person name="Gunde-Cimerman N."/>
        </authorList>
    </citation>
    <scope>NUCLEOTIDE SEQUENCE</scope>
    <source>
        <strain evidence="2">EXF-9911</strain>
    </source>
</reference>
<evidence type="ECO:0000313" key="3">
    <source>
        <dbReference type="Proteomes" id="UP000779574"/>
    </source>
</evidence>
<reference evidence="2" key="1">
    <citation type="journal article" date="2021" name="J Fungi (Basel)">
        <title>Virulence traits and population genomics of the black yeast Aureobasidium melanogenum.</title>
        <authorList>
            <person name="Cernosa A."/>
            <person name="Sun X."/>
            <person name="Gostincar C."/>
            <person name="Fang C."/>
            <person name="Gunde-Cimerman N."/>
            <person name="Song Z."/>
        </authorList>
    </citation>
    <scope>NUCLEOTIDE SEQUENCE</scope>
    <source>
        <strain evidence="2">EXF-9911</strain>
    </source>
</reference>